<dbReference type="AlphaFoldDB" id="A0AAV7HG65"/>
<comment type="caution">
    <text evidence="1">The sequence shown here is derived from an EMBL/GenBank/DDBJ whole genome shotgun (WGS) entry which is preliminary data.</text>
</comment>
<keyword evidence="2" id="KW-1185">Reference proteome</keyword>
<evidence type="ECO:0000313" key="2">
    <source>
        <dbReference type="Proteomes" id="UP000775213"/>
    </source>
</evidence>
<organism evidence="1 2">
    <name type="scientific">Dendrobium chrysotoxum</name>
    <name type="common">Orchid</name>
    <dbReference type="NCBI Taxonomy" id="161865"/>
    <lineage>
        <taxon>Eukaryota</taxon>
        <taxon>Viridiplantae</taxon>
        <taxon>Streptophyta</taxon>
        <taxon>Embryophyta</taxon>
        <taxon>Tracheophyta</taxon>
        <taxon>Spermatophyta</taxon>
        <taxon>Magnoliopsida</taxon>
        <taxon>Liliopsida</taxon>
        <taxon>Asparagales</taxon>
        <taxon>Orchidaceae</taxon>
        <taxon>Epidendroideae</taxon>
        <taxon>Malaxideae</taxon>
        <taxon>Dendrobiinae</taxon>
        <taxon>Dendrobium</taxon>
    </lineage>
</organism>
<name>A0AAV7HG65_DENCH</name>
<dbReference type="Proteomes" id="UP000775213">
    <property type="component" value="Unassembled WGS sequence"/>
</dbReference>
<sequence length="510" mass="56985">MYKAANNSVHELLHHATGSATFVRADRRRLQASTPRHRIYNLRTSRQKASTSFNSTPPNLQPSYEQTEGVYKLQLYATGSATFVQADRRANAWSKISLGSILKQSPASKDVAFTNSNTQHISEYNLQKMKFNSPRHAPICNTYTSRQKVCRSYNAMLLNLQHSHKQTEGVHKLQCQAIGSTTLAQVNRRRPQATMPRHRICNTRISRQKASTSYNATPSDLQHSHMQLEGIHKLQHQATGCETVAQADRRHPQATTPCHQICFFFVLTVVGVVEILDNMITATLTNVILVINLVINGDVTNAIVITIPLHTDNATTVDSRPFVACILVELDIFKSHPVSVWLGPKKFEYVQNVDVSIQPIVSAGDAFKDREMIITDDKKVVFEFCNASYGLTLHDKGEIFKSKLLQHLNGESGPSVVPALLNLTDVPIQVDDVRNEYMVNLPKNQCASPLVNLPCVAQEDCQGVLMMGDEEESGRAINEFNEMYNLSVGHIVHKVFSHGGGKRHGRKSKR</sequence>
<protein>
    <submittedName>
        <fullName evidence="1">Uncharacterized protein</fullName>
    </submittedName>
</protein>
<proteinExistence type="predicted"/>
<gene>
    <name evidence="1" type="ORF">IEQ34_003044</name>
</gene>
<dbReference type="EMBL" id="JAGFBR010000004">
    <property type="protein sequence ID" value="KAH0468011.1"/>
    <property type="molecule type" value="Genomic_DNA"/>
</dbReference>
<reference evidence="1 2" key="1">
    <citation type="journal article" date="2021" name="Hortic Res">
        <title>Chromosome-scale assembly of the Dendrobium chrysotoxum genome enhances the understanding of orchid evolution.</title>
        <authorList>
            <person name="Zhang Y."/>
            <person name="Zhang G.Q."/>
            <person name="Zhang D."/>
            <person name="Liu X.D."/>
            <person name="Xu X.Y."/>
            <person name="Sun W.H."/>
            <person name="Yu X."/>
            <person name="Zhu X."/>
            <person name="Wang Z.W."/>
            <person name="Zhao X."/>
            <person name="Zhong W.Y."/>
            <person name="Chen H."/>
            <person name="Yin W.L."/>
            <person name="Huang T."/>
            <person name="Niu S.C."/>
            <person name="Liu Z.J."/>
        </authorList>
    </citation>
    <scope>NUCLEOTIDE SEQUENCE [LARGE SCALE GENOMIC DNA]</scope>
    <source>
        <strain evidence="1">Lindl</strain>
    </source>
</reference>
<evidence type="ECO:0000313" key="1">
    <source>
        <dbReference type="EMBL" id="KAH0468011.1"/>
    </source>
</evidence>
<accession>A0AAV7HG65</accession>